<dbReference type="Pfam" id="PF04073">
    <property type="entry name" value="tRNA_edit"/>
    <property type="match status" value="1"/>
</dbReference>
<evidence type="ECO:0000313" key="2">
    <source>
        <dbReference type="EMBL" id="MFB9730558.1"/>
    </source>
</evidence>
<dbReference type="RefSeq" id="WP_238330445.1">
    <property type="nucleotide sequence ID" value="NZ_JBHMAX010000001.1"/>
</dbReference>
<gene>
    <name evidence="2" type="ORF">ACFFN0_00675</name>
</gene>
<protein>
    <submittedName>
        <fullName evidence="2">YbaK/EbsC family protein</fullName>
    </submittedName>
</protein>
<accession>A0ABV5UYJ9</accession>
<dbReference type="Proteomes" id="UP001589613">
    <property type="component" value="Unassembled WGS sequence"/>
</dbReference>
<evidence type="ECO:0000313" key="3">
    <source>
        <dbReference type="Proteomes" id="UP001589613"/>
    </source>
</evidence>
<dbReference type="InterPro" id="IPR036754">
    <property type="entry name" value="YbaK/aa-tRNA-synt-asso_dom_sf"/>
</dbReference>
<evidence type="ECO:0000259" key="1">
    <source>
        <dbReference type="Pfam" id="PF04073"/>
    </source>
</evidence>
<comment type="caution">
    <text evidence="2">The sequence shown here is derived from an EMBL/GenBank/DDBJ whole genome shotgun (WGS) entry which is preliminary data.</text>
</comment>
<dbReference type="Gene3D" id="3.90.960.10">
    <property type="entry name" value="YbaK/aminoacyl-tRNA synthetase-associated domain"/>
    <property type="match status" value="1"/>
</dbReference>
<sequence length="181" mass="19131">MRLDWVPALERPDLLAAPVRSALEGMRSAGTVDVGRVEVAEIDPDLADTADLVASTGMEMRDMANCLVVAGSRAGEERVASVLVLGHTRADVNRTVRKALDVRKCSFMSMDDAVARTGMEYGGITPVGLPGDWPVLVDARVLEREAVVIGSGVRRSKLRLPGAATADLPGVQVVDGLAVEV</sequence>
<feature type="domain" description="YbaK/aminoacyl-tRNA synthetase-associated" evidence="1">
    <location>
        <begin position="44"/>
        <end position="166"/>
    </location>
</feature>
<name>A0ABV5UYJ9_9MICO</name>
<dbReference type="InterPro" id="IPR007214">
    <property type="entry name" value="YbaK/aa-tRNA-synth-assoc-dom"/>
</dbReference>
<dbReference type="EMBL" id="JBHMAX010000001">
    <property type="protein sequence ID" value="MFB9730558.1"/>
    <property type="molecule type" value="Genomic_DNA"/>
</dbReference>
<proteinExistence type="predicted"/>
<organism evidence="2 3">
    <name type="scientific">Ornithinimicrobium kibberense</name>
    <dbReference type="NCBI Taxonomy" id="282060"/>
    <lineage>
        <taxon>Bacteria</taxon>
        <taxon>Bacillati</taxon>
        <taxon>Actinomycetota</taxon>
        <taxon>Actinomycetes</taxon>
        <taxon>Micrococcales</taxon>
        <taxon>Ornithinimicrobiaceae</taxon>
        <taxon>Ornithinimicrobium</taxon>
    </lineage>
</organism>
<dbReference type="SUPFAM" id="SSF55826">
    <property type="entry name" value="YbaK/ProRS associated domain"/>
    <property type="match status" value="1"/>
</dbReference>
<keyword evidence="3" id="KW-1185">Reference proteome</keyword>
<reference evidence="2 3" key="1">
    <citation type="submission" date="2024-09" db="EMBL/GenBank/DDBJ databases">
        <authorList>
            <person name="Sun Q."/>
            <person name="Mori K."/>
        </authorList>
    </citation>
    <scope>NUCLEOTIDE SEQUENCE [LARGE SCALE GENOMIC DNA]</scope>
    <source>
        <strain evidence="2 3">JCM 12763</strain>
    </source>
</reference>